<dbReference type="EMBL" id="JABDJR010000430">
    <property type="protein sequence ID" value="NNF07222.1"/>
    <property type="molecule type" value="Genomic_DNA"/>
</dbReference>
<organism evidence="2 3">
    <name type="scientific">Eiseniibacteriota bacterium</name>
    <dbReference type="NCBI Taxonomy" id="2212470"/>
    <lineage>
        <taxon>Bacteria</taxon>
        <taxon>Candidatus Eiseniibacteriota</taxon>
    </lineage>
</organism>
<proteinExistence type="predicted"/>
<reference evidence="2 3" key="1">
    <citation type="submission" date="2020-03" db="EMBL/GenBank/DDBJ databases">
        <title>Metabolic flexibility allows generalist bacteria to become dominant in a frequently disturbed ecosystem.</title>
        <authorList>
            <person name="Chen Y.-J."/>
            <person name="Leung P.M."/>
            <person name="Bay S.K."/>
            <person name="Hugenholtz P."/>
            <person name="Kessler A.J."/>
            <person name="Shelley G."/>
            <person name="Waite D.W."/>
            <person name="Cook P.L."/>
            <person name="Greening C."/>
        </authorList>
    </citation>
    <scope>NUCLEOTIDE SEQUENCE [LARGE SCALE GENOMIC DNA]</scope>
    <source>
        <strain evidence="2">SS_bin_28</strain>
    </source>
</reference>
<dbReference type="InterPro" id="IPR039424">
    <property type="entry name" value="SBP_5"/>
</dbReference>
<dbReference type="Pfam" id="PF00496">
    <property type="entry name" value="SBP_bac_5"/>
    <property type="match status" value="1"/>
</dbReference>
<dbReference type="SUPFAM" id="SSF53850">
    <property type="entry name" value="Periplasmic binding protein-like II"/>
    <property type="match status" value="1"/>
</dbReference>
<feature type="non-terminal residue" evidence="2">
    <location>
        <position position="1"/>
    </location>
</feature>
<protein>
    <recommendedName>
        <fullName evidence="1">Solute-binding protein family 5 domain-containing protein</fullName>
    </recommendedName>
</protein>
<dbReference type="Proteomes" id="UP000547674">
    <property type="component" value="Unassembled WGS sequence"/>
</dbReference>
<dbReference type="GO" id="GO:0015833">
    <property type="term" value="P:peptide transport"/>
    <property type="evidence" value="ECO:0007669"/>
    <property type="project" value="TreeGrafter"/>
</dbReference>
<dbReference type="AlphaFoldDB" id="A0A7Y2H2Y4"/>
<evidence type="ECO:0000259" key="1">
    <source>
        <dbReference type="Pfam" id="PF00496"/>
    </source>
</evidence>
<gene>
    <name evidence="2" type="ORF">HKN21_10720</name>
</gene>
<dbReference type="InterPro" id="IPR000914">
    <property type="entry name" value="SBP_5_dom"/>
</dbReference>
<name>A0A7Y2H2Y4_UNCEI</name>
<dbReference type="PANTHER" id="PTHR30290">
    <property type="entry name" value="PERIPLASMIC BINDING COMPONENT OF ABC TRANSPORTER"/>
    <property type="match status" value="1"/>
</dbReference>
<evidence type="ECO:0000313" key="3">
    <source>
        <dbReference type="Proteomes" id="UP000547674"/>
    </source>
</evidence>
<comment type="caution">
    <text evidence="2">The sequence shown here is derived from an EMBL/GenBank/DDBJ whole genome shotgun (WGS) entry which is preliminary data.</text>
</comment>
<evidence type="ECO:0000313" key="2">
    <source>
        <dbReference type="EMBL" id="NNF07222.1"/>
    </source>
</evidence>
<dbReference type="PANTHER" id="PTHR30290:SF83">
    <property type="entry name" value="ABC TRANSPORTER SUBSTRATE-BINDING PROTEIN"/>
    <property type="match status" value="1"/>
</dbReference>
<dbReference type="Gene3D" id="3.40.190.10">
    <property type="entry name" value="Periplasmic binding protein-like II"/>
    <property type="match status" value="1"/>
</dbReference>
<accession>A0A7Y2H2Y4</accession>
<sequence length="495" mass="54435">DFTQVDTTATQDTVNVADTLQVAEPAGIRCSLLDPPPNRGGSFTLALVETVDPTHAPFPTNSSEALVFGGLYETLVTIDCDGQILPGLAEAWSLRSDDRIWTFQLRENAAFSDGQPITAAAVVASWRESYARNVGKSWENPWTFLDPEAVTILDRRRLRVTLKYASGPLPQLFAHPALAVASFGVQSSWPVGSGPLQIIDRSREGKMDLWMAANVNYPGKVRNDIELRFLIRPGADPRDLLGDEIDLMLVRDLDMVDYAASIPEFRVKPLPWDKLYLAVSVPLPTSDGETRVLTDIREQIAAEVVRHDARANPTLKLGGGAPICKLRTYTLNENRFERGSAPEDSSLAIPVAYRENDPTSQSIAERLVALTATEQAGPLPDFLAEARDYVVSPLSDDGFDTRLETANYSLFILGLPKRFMNTCHQAGALGRSLKWILPDPKDQLDASDVFNRTVIPLVATRGYLVYRPAITGVALSWDGAIRLEQMGTYQEKGVP</sequence>
<feature type="domain" description="Solute-binding protein family 5" evidence="1">
    <location>
        <begin position="84"/>
        <end position="257"/>
    </location>
</feature>
<dbReference type="GO" id="GO:1904680">
    <property type="term" value="F:peptide transmembrane transporter activity"/>
    <property type="evidence" value="ECO:0007669"/>
    <property type="project" value="TreeGrafter"/>
</dbReference>